<name>A0A3D8LHU9_9BACT</name>
<evidence type="ECO:0000259" key="2">
    <source>
        <dbReference type="Pfam" id="PF19838"/>
    </source>
</evidence>
<proteinExistence type="predicted"/>
<dbReference type="Pfam" id="PF19838">
    <property type="entry name" value="LptD_2"/>
    <property type="match status" value="1"/>
</dbReference>
<reference evidence="4" key="1">
    <citation type="submission" date="2018-08" db="EMBL/GenBank/DDBJ databases">
        <authorList>
            <person name="Liu Z.-W."/>
            <person name="Du Z.-J."/>
        </authorList>
    </citation>
    <scope>NUCLEOTIDE SEQUENCE [LARGE SCALE GENOMIC DNA]</scope>
    <source>
        <strain evidence="4">H4X</strain>
    </source>
</reference>
<feature type="compositionally biased region" description="Low complexity" evidence="1">
    <location>
        <begin position="405"/>
        <end position="420"/>
    </location>
</feature>
<dbReference type="GO" id="GO:0009279">
    <property type="term" value="C:cell outer membrane"/>
    <property type="evidence" value="ECO:0007669"/>
    <property type="project" value="TreeGrafter"/>
</dbReference>
<dbReference type="AlphaFoldDB" id="A0A3D8LHU9"/>
<dbReference type="PANTHER" id="PTHR30189">
    <property type="entry name" value="LPS-ASSEMBLY PROTEIN"/>
    <property type="match status" value="1"/>
</dbReference>
<gene>
    <name evidence="3" type="ORF">DXT99_00430</name>
</gene>
<dbReference type="GO" id="GO:1990351">
    <property type="term" value="C:transporter complex"/>
    <property type="evidence" value="ECO:0007669"/>
    <property type="project" value="TreeGrafter"/>
</dbReference>
<dbReference type="EMBL" id="QRGR01000001">
    <property type="protein sequence ID" value="RDV17020.1"/>
    <property type="molecule type" value="Genomic_DNA"/>
</dbReference>
<protein>
    <recommendedName>
        <fullName evidence="2">LPS-assembly protein LptD central domain-containing protein</fullName>
    </recommendedName>
</protein>
<dbReference type="PANTHER" id="PTHR30189:SF1">
    <property type="entry name" value="LPS-ASSEMBLY PROTEIN LPTD"/>
    <property type="match status" value="1"/>
</dbReference>
<sequence>MYKISKLLGNSEDLRHFLIFLLLLPFALLTPLLVEGQVLQQTPAAGQDTTLAAPDSVALSAPSGDIATTIKYAARDSILFDVEREVVYLYGDAKINYGTMSMEAAYIEIDYETNMLTATTLTDSTGKEVGVPVFTDGGETYAAKRIAYNYKSRRGRISEVVTQQGEGYIHAEVVKRNENNEFFGLHSRYTTCNLEHPHFYIGSQKFKVIPNDKVMSGPFNLVIGDIPTPLGFLFGLFPTPKAQKRSSGIQVPSFGENTRGFYLQDLGYYFAWNDYIGTLVQADIYSLGGYNIDAKTDYVKRYSYRGSFGLQYNFLKNDEADIAYSARSTNENLLPPTQRSIWIDWSHTPVQKPGRGRFSANVRAGTPGHQRVNYNSASNYLAAQFNSSISYQKTIPNSPFSYTINARQSQSNSPQRSRAAGDGSTVPGAGNMSFVLPDLSLSMTTVSIYELFSDAPSTGAWYENFTIGYNVRARNEVSNNIPARSFPGLTNFIGQTRADTTLPISFNNIQELWENGKREANHNLSIGLGNYKVFRFFNFSPSVSYGETWLDEKYTFSFDPDSQKVDIDTTNFGRVYQYAAGASLNTTIYGTAYIKGKRVEAIRHLIRPSISYNYRPDFGDERFGFYQEVMTGIASDNTARVQTLSRFRSGAPGSSMSSAMGFSIDNNIEMKVRSKTDTAATKFEKVTLINNLRLSSGYDFAADSFKLAPIRLTMNTRLFKMVDVTLASAFDPYRISTNDAGVARRVDEYYLDLRRLRLARVTTANLNLRTNLNPAARKTETTSPTNLPALQQDMDPLLPDYIDFKIPWTLALDYTLSYNRSLSNVVDIRQTFGMNGTLGITEMWQVSYNANYDFVNNNIAHANVNIHRDLHCWDMSIGWVPFGIMRGYNITINARSALLRDLKLTKRSRGNALYQ</sequence>
<accession>A0A3D8LHU9</accession>
<evidence type="ECO:0000256" key="1">
    <source>
        <dbReference type="SAM" id="MobiDB-lite"/>
    </source>
</evidence>
<evidence type="ECO:0000313" key="4">
    <source>
        <dbReference type="Proteomes" id="UP000256708"/>
    </source>
</evidence>
<dbReference type="InterPro" id="IPR045659">
    <property type="entry name" value="LptD_2"/>
</dbReference>
<dbReference type="Proteomes" id="UP000256708">
    <property type="component" value="Unassembled WGS sequence"/>
</dbReference>
<dbReference type="InterPro" id="IPR050218">
    <property type="entry name" value="LptD"/>
</dbReference>
<feature type="region of interest" description="Disordered" evidence="1">
    <location>
        <begin position="404"/>
        <end position="427"/>
    </location>
</feature>
<feature type="domain" description="LPS-assembly protein LptD central" evidence="2">
    <location>
        <begin position="214"/>
        <end position="733"/>
    </location>
</feature>
<organism evidence="3 4">
    <name type="scientific">Pontibacter diazotrophicus</name>
    <dbReference type="NCBI Taxonomy" id="1400979"/>
    <lineage>
        <taxon>Bacteria</taxon>
        <taxon>Pseudomonadati</taxon>
        <taxon>Bacteroidota</taxon>
        <taxon>Cytophagia</taxon>
        <taxon>Cytophagales</taxon>
        <taxon>Hymenobacteraceae</taxon>
        <taxon>Pontibacter</taxon>
    </lineage>
</organism>
<keyword evidence="4" id="KW-1185">Reference proteome</keyword>
<comment type="caution">
    <text evidence="3">The sequence shown here is derived from an EMBL/GenBank/DDBJ whole genome shotgun (WGS) entry which is preliminary data.</text>
</comment>
<evidence type="ECO:0000313" key="3">
    <source>
        <dbReference type="EMBL" id="RDV17020.1"/>
    </source>
</evidence>